<sequence length="66" mass="7013">MQPAARRLGLGRQPASHRLVAGYCCGILKGGGLEDKGRSCDSLPMKGVSCHSFVVENNRNSIVAGW</sequence>
<comment type="caution">
    <text evidence="1">The sequence shown here is derived from an EMBL/GenBank/DDBJ whole genome shotgun (WGS) entry which is preliminary data.</text>
</comment>
<accession>A0AAV7KXS2</accession>
<dbReference type="EMBL" id="JANPWB010000016">
    <property type="protein sequence ID" value="KAJ1080180.1"/>
    <property type="molecule type" value="Genomic_DNA"/>
</dbReference>
<dbReference type="AlphaFoldDB" id="A0AAV7KXS2"/>
<reference evidence="1" key="1">
    <citation type="journal article" date="2022" name="bioRxiv">
        <title>Sequencing and chromosome-scale assembly of the giantPleurodeles waltlgenome.</title>
        <authorList>
            <person name="Brown T."/>
            <person name="Elewa A."/>
            <person name="Iarovenko S."/>
            <person name="Subramanian E."/>
            <person name="Araus A.J."/>
            <person name="Petzold A."/>
            <person name="Susuki M."/>
            <person name="Suzuki K.-i.T."/>
            <person name="Hayashi T."/>
            <person name="Toyoda A."/>
            <person name="Oliveira C."/>
            <person name="Osipova E."/>
            <person name="Leigh N.D."/>
            <person name="Simon A."/>
            <person name="Yun M.H."/>
        </authorList>
    </citation>
    <scope>NUCLEOTIDE SEQUENCE</scope>
    <source>
        <strain evidence="1">20211129_DDA</strain>
        <tissue evidence="1">Liver</tissue>
    </source>
</reference>
<proteinExistence type="predicted"/>
<keyword evidence="2" id="KW-1185">Reference proteome</keyword>
<protein>
    <submittedName>
        <fullName evidence="1">Uncharacterized protein</fullName>
    </submittedName>
</protein>
<name>A0AAV7KXS2_PLEWA</name>
<evidence type="ECO:0000313" key="2">
    <source>
        <dbReference type="Proteomes" id="UP001066276"/>
    </source>
</evidence>
<organism evidence="1 2">
    <name type="scientific">Pleurodeles waltl</name>
    <name type="common">Iberian ribbed newt</name>
    <dbReference type="NCBI Taxonomy" id="8319"/>
    <lineage>
        <taxon>Eukaryota</taxon>
        <taxon>Metazoa</taxon>
        <taxon>Chordata</taxon>
        <taxon>Craniata</taxon>
        <taxon>Vertebrata</taxon>
        <taxon>Euteleostomi</taxon>
        <taxon>Amphibia</taxon>
        <taxon>Batrachia</taxon>
        <taxon>Caudata</taxon>
        <taxon>Salamandroidea</taxon>
        <taxon>Salamandridae</taxon>
        <taxon>Pleurodelinae</taxon>
        <taxon>Pleurodeles</taxon>
    </lineage>
</organism>
<dbReference type="Proteomes" id="UP001066276">
    <property type="component" value="Chromosome 12"/>
</dbReference>
<evidence type="ECO:0000313" key="1">
    <source>
        <dbReference type="EMBL" id="KAJ1080180.1"/>
    </source>
</evidence>
<gene>
    <name evidence="1" type="ORF">NDU88_000400</name>
</gene>